<dbReference type="PANTHER" id="PTHR12831">
    <property type="entry name" value="TRANSCRIPTION INITIATION FACTOR IIH TFIIH , POLYPEPTIDE 3-RELATED"/>
    <property type="match status" value="1"/>
</dbReference>
<dbReference type="GO" id="GO:0008270">
    <property type="term" value="F:zinc ion binding"/>
    <property type="evidence" value="ECO:0007669"/>
    <property type="project" value="UniProtKB-KW"/>
</dbReference>
<evidence type="ECO:0000256" key="14">
    <source>
        <dbReference type="RuleBase" id="RU368090"/>
    </source>
</evidence>
<evidence type="ECO:0000256" key="4">
    <source>
        <dbReference type="ARBA" id="ARBA00021280"/>
    </source>
</evidence>
<evidence type="ECO:0000313" key="15">
    <source>
        <dbReference type="EMBL" id="KAK0626250.1"/>
    </source>
</evidence>
<reference evidence="15" key="1">
    <citation type="submission" date="2023-06" db="EMBL/GenBank/DDBJ databases">
        <title>Genome-scale phylogeny and comparative genomics of the fungal order Sordariales.</title>
        <authorList>
            <consortium name="Lawrence Berkeley National Laboratory"/>
            <person name="Hensen N."/>
            <person name="Bonometti L."/>
            <person name="Westerberg I."/>
            <person name="Brannstrom I.O."/>
            <person name="Guillou S."/>
            <person name="Cros-Aarteil S."/>
            <person name="Calhoun S."/>
            <person name="Haridas S."/>
            <person name="Kuo A."/>
            <person name="Mondo S."/>
            <person name="Pangilinan J."/>
            <person name="Riley R."/>
            <person name="Labutti K."/>
            <person name="Andreopoulos B."/>
            <person name="Lipzen A."/>
            <person name="Chen C."/>
            <person name="Yanf M."/>
            <person name="Daum C."/>
            <person name="Ng V."/>
            <person name="Clum A."/>
            <person name="Steindorff A."/>
            <person name="Ohm R."/>
            <person name="Martin F."/>
            <person name="Silar P."/>
            <person name="Natvig D."/>
            <person name="Lalanne C."/>
            <person name="Gautier V."/>
            <person name="Ament-Velasquez S.L."/>
            <person name="Kruys A."/>
            <person name="Hutchinson M.I."/>
            <person name="Powell A.J."/>
            <person name="Barry K."/>
            <person name="Miller A.N."/>
            <person name="Grigoriev I.V."/>
            <person name="Debuchy R."/>
            <person name="Gladieux P."/>
            <person name="Thoren M.H."/>
            <person name="Johannesson H."/>
        </authorList>
    </citation>
    <scope>NUCLEOTIDE SEQUENCE</scope>
    <source>
        <strain evidence="15">CBS 606.72</strain>
    </source>
</reference>
<evidence type="ECO:0000313" key="16">
    <source>
        <dbReference type="Proteomes" id="UP001175000"/>
    </source>
</evidence>
<dbReference type="AlphaFoldDB" id="A0AA39X3P4"/>
<keyword evidence="5 14" id="KW-0479">Metal-binding</keyword>
<dbReference type="GO" id="GO:0000439">
    <property type="term" value="C:transcription factor TFIIH core complex"/>
    <property type="evidence" value="ECO:0007669"/>
    <property type="project" value="UniProtKB-UniRule"/>
</dbReference>
<evidence type="ECO:0000256" key="13">
    <source>
        <dbReference type="ARBA" id="ARBA00033341"/>
    </source>
</evidence>
<dbReference type="PANTHER" id="PTHR12831:SF0">
    <property type="entry name" value="GENERAL TRANSCRIPTION FACTOR IIH SUBUNIT 3"/>
    <property type="match status" value="1"/>
</dbReference>
<evidence type="ECO:0000256" key="6">
    <source>
        <dbReference type="ARBA" id="ARBA00022763"/>
    </source>
</evidence>
<keyword evidence="12 14" id="KW-0539">Nucleus</keyword>
<gene>
    <name evidence="15" type="ORF">B0T14DRAFT_97729</name>
</gene>
<comment type="similarity">
    <text evidence="3 14">Belongs to the TFB4 family.</text>
</comment>
<evidence type="ECO:0000256" key="5">
    <source>
        <dbReference type="ARBA" id="ARBA00022723"/>
    </source>
</evidence>
<evidence type="ECO:0000256" key="11">
    <source>
        <dbReference type="ARBA" id="ARBA00023204"/>
    </source>
</evidence>
<evidence type="ECO:0000256" key="7">
    <source>
        <dbReference type="ARBA" id="ARBA00022771"/>
    </source>
</evidence>
<keyword evidence="9 14" id="KW-0805">Transcription regulation</keyword>
<comment type="subcellular location">
    <subcellularLocation>
        <location evidence="2 14">Nucleus</location>
    </subcellularLocation>
</comment>
<dbReference type="GO" id="GO:0006289">
    <property type="term" value="P:nucleotide-excision repair"/>
    <property type="evidence" value="ECO:0007669"/>
    <property type="project" value="UniProtKB-UniRule"/>
</dbReference>
<dbReference type="EMBL" id="JAULSU010000002">
    <property type="protein sequence ID" value="KAK0626250.1"/>
    <property type="molecule type" value="Genomic_DNA"/>
</dbReference>
<dbReference type="FunFam" id="3.40.50.410:FF:000084">
    <property type="entry name" value="Transcription factor TFIIH subunit Tfb4, putative"/>
    <property type="match status" value="1"/>
</dbReference>
<accession>A0AA39X3P4</accession>
<evidence type="ECO:0000256" key="3">
    <source>
        <dbReference type="ARBA" id="ARBA00005273"/>
    </source>
</evidence>
<keyword evidence="7 14" id="KW-0863">Zinc-finger</keyword>
<protein>
    <recommendedName>
        <fullName evidence="4 14">General transcription and DNA repair factor IIH subunit TFB4</fullName>
        <shortName evidence="14">TFIIH subunit TFB4</shortName>
    </recommendedName>
    <alternativeName>
        <fullName evidence="13 14">RNA polymerase II transcription factor B subunit 4</fullName>
    </alternativeName>
</protein>
<keyword evidence="11 14" id="KW-0234">DNA repair</keyword>
<evidence type="ECO:0000256" key="1">
    <source>
        <dbReference type="ARBA" id="ARBA00002817"/>
    </source>
</evidence>
<keyword evidence="8 14" id="KW-0862">Zinc</keyword>
<keyword evidence="10 14" id="KW-0804">Transcription</keyword>
<sequence length="384" mass="40115">MNPQDTVDASDHYEVYNTEDIPSLCTIILDTNPRAWAALADVLPLSKAIANILIFVNAHLAFNNSNQVALIASHSDRAVWLYPAPPKPPSQSEDVEMRDVSNKPTANHSANKYPQFSLIEESLLTSLRALINDTSPSDITATTTTQMSGALSLALNHINRTALSFTAAATAASSNPTSTGTTAATTAPGTLAGIHARILILSVSDSSATQYIPIMNSVFAAAHSRIAIDTLALRGNAIFLQQASHITRGTFINASEPRGLLQYLMFGFGSGSAPSGSSGASELGSKKGAPGGKVTVKAMSSKGGRGAGGADLLNSPSNETVDFRAACFCHRKVVDMGFVCSVCLSIFCEVPDDGECLTCGTKLALGKYGRKPVLQKGKVLNGGA</sequence>
<dbReference type="GO" id="GO:0006355">
    <property type="term" value="P:regulation of DNA-templated transcription"/>
    <property type="evidence" value="ECO:0007669"/>
    <property type="project" value="InterPro"/>
</dbReference>
<comment type="function">
    <text evidence="1 14">Component of the general transcription and DNA repair factor IIH (TFIIH) core complex, which is involved in general and transcription-coupled nucleotide excision repair (NER) of damaged DNA and, when complexed to TFIIK, in RNA transcription by RNA polymerase II. In NER, TFIIH acts by opening DNA around the lesion to allow the excision of the damaged oligonucleotide and its replacement by a new DNA fragment. In transcription, TFIIH has an essential role in transcription initiation. When the pre-initiation complex (PIC) has been established, TFIIH is required for promoter opening and promoter escape. Phosphorylation of the C-terminal tail (CTD) of the largest subunit of RNA polymerase II by the kinase module TFIIK controls the initiation of transcription.</text>
</comment>
<evidence type="ECO:0000256" key="10">
    <source>
        <dbReference type="ARBA" id="ARBA00023163"/>
    </source>
</evidence>
<keyword evidence="16" id="KW-1185">Reference proteome</keyword>
<evidence type="ECO:0000256" key="2">
    <source>
        <dbReference type="ARBA" id="ARBA00004123"/>
    </source>
</evidence>
<organism evidence="15 16">
    <name type="scientific">Immersiella caudata</name>
    <dbReference type="NCBI Taxonomy" id="314043"/>
    <lineage>
        <taxon>Eukaryota</taxon>
        <taxon>Fungi</taxon>
        <taxon>Dikarya</taxon>
        <taxon>Ascomycota</taxon>
        <taxon>Pezizomycotina</taxon>
        <taxon>Sordariomycetes</taxon>
        <taxon>Sordariomycetidae</taxon>
        <taxon>Sordariales</taxon>
        <taxon>Lasiosphaeriaceae</taxon>
        <taxon>Immersiella</taxon>
    </lineage>
</organism>
<proteinExistence type="inferred from homology"/>
<keyword evidence="6 14" id="KW-0227">DNA damage</keyword>
<name>A0AA39X3P4_9PEZI</name>
<evidence type="ECO:0000256" key="12">
    <source>
        <dbReference type="ARBA" id="ARBA00023242"/>
    </source>
</evidence>
<evidence type="ECO:0000256" key="9">
    <source>
        <dbReference type="ARBA" id="ARBA00023015"/>
    </source>
</evidence>
<dbReference type="Pfam" id="PF03850">
    <property type="entry name" value="Tfb4"/>
    <property type="match status" value="2"/>
</dbReference>
<dbReference type="InterPro" id="IPR036465">
    <property type="entry name" value="vWFA_dom_sf"/>
</dbReference>
<comment type="subunit">
    <text evidence="14">Component of the 7-subunit TFIIH core complex composed of XPB/SSL2, XPD/RAD3, SSL1, TFB1, TFB2, TFB4 and TFB5, which is active in NER. The core complex associates with the 3-subunit CTD-kinase module TFIIK composed of CCL1, KIN28 and TFB3 to form the 10-subunit holoenzyme (holo-TFIIH) active in transcription.</text>
</comment>
<dbReference type="GO" id="GO:0005675">
    <property type="term" value="C:transcription factor TFIIH holo complex"/>
    <property type="evidence" value="ECO:0007669"/>
    <property type="project" value="UniProtKB-UniRule"/>
</dbReference>
<dbReference type="InterPro" id="IPR004600">
    <property type="entry name" value="TFIIH_Tfb4/GTF2H3"/>
</dbReference>
<evidence type="ECO:0000256" key="8">
    <source>
        <dbReference type="ARBA" id="ARBA00022833"/>
    </source>
</evidence>
<dbReference type="Proteomes" id="UP001175000">
    <property type="component" value="Unassembled WGS sequence"/>
</dbReference>
<dbReference type="Gene3D" id="3.40.50.410">
    <property type="entry name" value="von Willebrand factor, type A domain"/>
    <property type="match status" value="1"/>
</dbReference>
<comment type="caution">
    <text evidence="15">The sequence shown here is derived from an EMBL/GenBank/DDBJ whole genome shotgun (WGS) entry which is preliminary data.</text>
</comment>